<dbReference type="InterPro" id="IPR036116">
    <property type="entry name" value="FN3_sf"/>
</dbReference>
<feature type="region of interest" description="Disordered" evidence="1">
    <location>
        <begin position="458"/>
        <end position="555"/>
    </location>
</feature>
<sequence>MRLPFIGSMPSATCLCFVAILTLTSVFLPTLSQVTTNKSHTQMAKRSLSSFVGESSSMRGSTINWRFSLGHTNAAHTGLGPSTPKPTRQNSGNRTSWRPKVTIIGDNLAVNLSWPSRSSRQRPLSHYRIQFRYRDPHRRHWVRTPVVVQTRLAGNVLQPYLYVTNKQPGGLEAGKVYQFQVVAVLPDANAPEEKSRWSAITSFEYIYADSPLVRVARRLPDGTVLINWSRSWGQNAFRITRFIILFRKEKRLPNGETVFHGFRHVTAPGNLEEYKVAGLDRSAGYQFVVYGENTPQGIDPAESLFTGGLNGRKITTFSQEVFVPADDRAVAAQDLNGGNVGGGGGAGGGSLSFNNQLSLLEMNSSASNSLMFLILGVLAGAMLIVMIFLVAICFFRQRKEKLRLLAQINADDKDSRMLALAESNGNVGVDEEPPRSKRSVPSSGFLLADLTPIAVANFRTAPAPPPPPLPPVAGERDRLLPLSQPPPPPPSSPPTGDGEHHPTGSSTPSDSSSAIVQMKREPPSGGSIHDESDDNHEKNRNELTVSGSSPNPEDPLFARIALRAHAYPLYNSHLRRRPPSPPLHSSQHQHQGEVLAMSTQGRWLSGRADQRGRRLGKLSSHSFMYPSSAAWCYRRGVEAVYPFLKSISPPPQRIQAIVPQAGDKTNREEEFLGDIQISMQPSSPPRPNSPSTTKSRGSSNRTLFSRLQCPPSGVRSPRIHAPLGQQSSSFLEQTSFRADQPEEADAWMQISSSNCSDGVRTTSLNKKRKRQNCHPEKTFGSFYSSFSADDSRTDNLSCYPSGHQAGA</sequence>
<dbReference type="WBParaSite" id="MCU_002111-RB">
    <property type="protein sequence ID" value="MCU_002111-RB"/>
    <property type="gene ID" value="MCU_002111"/>
</dbReference>
<reference evidence="3 4" key="1">
    <citation type="submission" date="2019-11" db="UniProtKB">
        <authorList>
            <consortium name="WormBaseParasite"/>
        </authorList>
    </citation>
    <scope>IDENTIFICATION</scope>
</reference>
<accession>A0A5K3ERA1</accession>
<feature type="region of interest" description="Disordered" evidence="1">
    <location>
        <begin position="788"/>
        <end position="807"/>
    </location>
</feature>
<dbReference type="AlphaFoldDB" id="A0A5K3ERA1"/>
<dbReference type="SUPFAM" id="SSF49265">
    <property type="entry name" value="Fibronectin type III"/>
    <property type="match status" value="1"/>
</dbReference>
<feature type="compositionally biased region" description="Pro residues" evidence="1">
    <location>
        <begin position="462"/>
        <end position="471"/>
    </location>
</feature>
<evidence type="ECO:0000256" key="1">
    <source>
        <dbReference type="SAM" id="MobiDB-lite"/>
    </source>
</evidence>
<feature type="compositionally biased region" description="Polar residues" evidence="1">
    <location>
        <begin position="788"/>
        <end position="798"/>
    </location>
</feature>
<feature type="region of interest" description="Disordered" evidence="1">
    <location>
        <begin position="676"/>
        <end position="729"/>
    </location>
</feature>
<dbReference type="InterPro" id="IPR013783">
    <property type="entry name" value="Ig-like_fold"/>
</dbReference>
<evidence type="ECO:0000313" key="4">
    <source>
        <dbReference type="WBParaSite" id="MCU_002111-RC"/>
    </source>
</evidence>
<name>A0A5K3ERA1_MESCO</name>
<dbReference type="WBParaSite" id="MCU_002111-RC">
    <property type="protein sequence ID" value="MCU_002111-RC"/>
    <property type="gene ID" value="MCU_002111"/>
</dbReference>
<keyword evidence="2" id="KW-0472">Membrane</keyword>
<keyword evidence="2" id="KW-1133">Transmembrane helix</keyword>
<feature type="region of interest" description="Disordered" evidence="1">
    <location>
        <begin position="75"/>
        <end position="97"/>
    </location>
</feature>
<dbReference type="WBParaSite" id="MCU_002111-RD">
    <property type="protein sequence ID" value="MCU_002111-RD"/>
    <property type="gene ID" value="MCU_002111"/>
</dbReference>
<keyword evidence="2" id="KW-0812">Transmembrane</keyword>
<evidence type="ECO:0000313" key="3">
    <source>
        <dbReference type="WBParaSite" id="MCU_002111-RB"/>
    </source>
</evidence>
<feature type="compositionally biased region" description="Pro residues" evidence="1">
    <location>
        <begin position="483"/>
        <end position="493"/>
    </location>
</feature>
<feature type="transmembrane region" description="Helical" evidence="2">
    <location>
        <begin position="370"/>
        <end position="395"/>
    </location>
</feature>
<feature type="region of interest" description="Disordered" evidence="1">
    <location>
        <begin position="424"/>
        <end position="443"/>
    </location>
</feature>
<dbReference type="InterPro" id="IPR003961">
    <property type="entry name" value="FN3_dom"/>
</dbReference>
<evidence type="ECO:0000256" key="2">
    <source>
        <dbReference type="SAM" id="Phobius"/>
    </source>
</evidence>
<feature type="compositionally biased region" description="Low complexity" evidence="1">
    <location>
        <begin position="503"/>
        <end position="513"/>
    </location>
</feature>
<proteinExistence type="predicted"/>
<organism evidence="4">
    <name type="scientific">Mesocestoides corti</name>
    <name type="common">Flatworm</name>
    <dbReference type="NCBI Taxonomy" id="53468"/>
    <lineage>
        <taxon>Eukaryota</taxon>
        <taxon>Metazoa</taxon>
        <taxon>Spiralia</taxon>
        <taxon>Lophotrochozoa</taxon>
        <taxon>Platyhelminthes</taxon>
        <taxon>Cestoda</taxon>
        <taxon>Eucestoda</taxon>
        <taxon>Cyclophyllidea</taxon>
        <taxon>Mesocestoididae</taxon>
        <taxon>Mesocestoides</taxon>
    </lineage>
</organism>
<feature type="compositionally biased region" description="Polar residues" evidence="1">
    <location>
        <begin position="542"/>
        <end position="551"/>
    </location>
</feature>
<feature type="compositionally biased region" description="Polar residues" evidence="1">
    <location>
        <begin position="85"/>
        <end position="96"/>
    </location>
</feature>
<protein>
    <submittedName>
        <fullName evidence="3 4">Fibronectin type-III domain-containing protein</fullName>
    </submittedName>
</protein>
<dbReference type="Gene3D" id="2.60.40.10">
    <property type="entry name" value="Immunoglobulins"/>
    <property type="match status" value="1"/>
</dbReference>
<dbReference type="CDD" id="cd00063">
    <property type="entry name" value="FN3"/>
    <property type="match status" value="1"/>
</dbReference>